<dbReference type="EMBL" id="NQVE01000067">
    <property type="protein sequence ID" value="RAL50191.1"/>
    <property type="molecule type" value="Genomic_DNA"/>
</dbReference>
<dbReference type="AlphaFoldDB" id="A0A328E166"/>
<keyword evidence="2" id="KW-1185">Reference proteome</keyword>
<sequence length="326" mass="36642">MPSVRDHGFTPLVLHGPPLQLDALCNLTRNPSLNGEGFKIRLRHPIHAFVKKVIQLAMGGNTENGDQVISHDSSYEIQKPPLQFSNNKIQIQNHSHIHSPPLIASHATNKPTKVDTIRVLQNNHSPCEKKAYGVELGGFCSSNSLPSTTKELDVLYLEKRNKLGYLKRRRHNHHLHNEINRGSARIVWAQRVDTSRHLRWRRLQLPGVQIGQETSKCLTTHLTSAGQQFLQTIPWSNTALLPNIPKKPMENPTPSSQTDHLKIIGIWVGSVWTFGVSCLVGEDDVKLMDDDDDDDDGSKELVISQILNNKIPIQVSELPKFDHMNG</sequence>
<evidence type="ECO:0000313" key="2">
    <source>
        <dbReference type="Proteomes" id="UP000249390"/>
    </source>
</evidence>
<evidence type="ECO:0000313" key="1">
    <source>
        <dbReference type="EMBL" id="RAL50191.1"/>
    </source>
</evidence>
<dbReference type="Proteomes" id="UP000249390">
    <property type="component" value="Unassembled WGS sequence"/>
</dbReference>
<reference evidence="1 2" key="1">
    <citation type="submission" date="2018-06" db="EMBL/GenBank/DDBJ databases">
        <title>The Genome of Cuscuta australis (Dodder) Provides Insight into the Evolution of Plant Parasitism.</title>
        <authorList>
            <person name="Liu H."/>
        </authorList>
    </citation>
    <scope>NUCLEOTIDE SEQUENCE [LARGE SCALE GENOMIC DNA]</scope>
    <source>
        <strain evidence="2">cv. Yunnan</strain>
        <tissue evidence="1">Vines</tissue>
    </source>
</reference>
<gene>
    <name evidence="1" type="ORF">DM860_007865</name>
</gene>
<accession>A0A328E166</accession>
<name>A0A328E166_9ASTE</name>
<proteinExistence type="predicted"/>
<comment type="caution">
    <text evidence="1">The sequence shown here is derived from an EMBL/GenBank/DDBJ whole genome shotgun (WGS) entry which is preliminary data.</text>
</comment>
<organism evidence="1 2">
    <name type="scientific">Cuscuta australis</name>
    <dbReference type="NCBI Taxonomy" id="267555"/>
    <lineage>
        <taxon>Eukaryota</taxon>
        <taxon>Viridiplantae</taxon>
        <taxon>Streptophyta</taxon>
        <taxon>Embryophyta</taxon>
        <taxon>Tracheophyta</taxon>
        <taxon>Spermatophyta</taxon>
        <taxon>Magnoliopsida</taxon>
        <taxon>eudicotyledons</taxon>
        <taxon>Gunneridae</taxon>
        <taxon>Pentapetalae</taxon>
        <taxon>asterids</taxon>
        <taxon>lamiids</taxon>
        <taxon>Solanales</taxon>
        <taxon>Convolvulaceae</taxon>
        <taxon>Cuscuteae</taxon>
        <taxon>Cuscuta</taxon>
        <taxon>Cuscuta subgen. Grammica</taxon>
        <taxon>Cuscuta sect. Cleistogrammica</taxon>
    </lineage>
</organism>
<protein>
    <submittedName>
        <fullName evidence="1">Uncharacterized protein</fullName>
    </submittedName>
</protein>